<keyword evidence="2" id="KW-0418">Kinase</keyword>
<comment type="caution">
    <text evidence="2">The sequence shown here is derived from an EMBL/GenBank/DDBJ whole genome shotgun (WGS) entry which is preliminary data.</text>
</comment>
<sequence>VKIKNSLGSTRTTRVFLSLLAQTFPTSSAVPKTPTKKDVNSAQHKGKKPVQSYETSWSQSRQRTTKDRTSNRKKTVETGESQSEPTWDTKSTSPSVFQRSKATPDLS</sequence>
<dbReference type="Proteomes" id="UP000325081">
    <property type="component" value="Unassembled WGS sequence"/>
</dbReference>
<feature type="compositionally biased region" description="Polar residues" evidence="1">
    <location>
        <begin position="52"/>
        <end position="62"/>
    </location>
</feature>
<proteinExistence type="predicted"/>
<feature type="non-terminal residue" evidence="2">
    <location>
        <position position="1"/>
    </location>
</feature>
<evidence type="ECO:0000313" key="3">
    <source>
        <dbReference type="Proteomes" id="UP000325081"/>
    </source>
</evidence>
<protein>
    <submittedName>
        <fullName evidence="2">Protein kinase superfamily protein</fullName>
    </submittedName>
</protein>
<keyword evidence="2" id="KW-0808">Transferase</keyword>
<accession>A0A5A7PIM1</accession>
<name>A0A5A7PIM1_STRAF</name>
<dbReference type="AlphaFoldDB" id="A0A5A7PIM1"/>
<organism evidence="2 3">
    <name type="scientific">Striga asiatica</name>
    <name type="common">Asiatic witchweed</name>
    <name type="synonym">Buchnera asiatica</name>
    <dbReference type="NCBI Taxonomy" id="4170"/>
    <lineage>
        <taxon>Eukaryota</taxon>
        <taxon>Viridiplantae</taxon>
        <taxon>Streptophyta</taxon>
        <taxon>Embryophyta</taxon>
        <taxon>Tracheophyta</taxon>
        <taxon>Spermatophyta</taxon>
        <taxon>Magnoliopsida</taxon>
        <taxon>eudicotyledons</taxon>
        <taxon>Gunneridae</taxon>
        <taxon>Pentapetalae</taxon>
        <taxon>asterids</taxon>
        <taxon>lamiids</taxon>
        <taxon>Lamiales</taxon>
        <taxon>Orobanchaceae</taxon>
        <taxon>Buchnereae</taxon>
        <taxon>Striga</taxon>
    </lineage>
</organism>
<feature type="non-terminal residue" evidence="2">
    <location>
        <position position="107"/>
    </location>
</feature>
<evidence type="ECO:0000313" key="2">
    <source>
        <dbReference type="EMBL" id="GER32448.1"/>
    </source>
</evidence>
<evidence type="ECO:0000256" key="1">
    <source>
        <dbReference type="SAM" id="MobiDB-lite"/>
    </source>
</evidence>
<gene>
    <name evidence="2" type="ORF">STAS_08524</name>
</gene>
<dbReference type="EMBL" id="BKCP01004605">
    <property type="protein sequence ID" value="GER32448.1"/>
    <property type="molecule type" value="Genomic_DNA"/>
</dbReference>
<feature type="region of interest" description="Disordered" evidence="1">
    <location>
        <begin position="24"/>
        <end position="107"/>
    </location>
</feature>
<reference evidence="3" key="1">
    <citation type="journal article" date="2019" name="Curr. Biol.">
        <title>Genome Sequence of Striga asiatica Provides Insight into the Evolution of Plant Parasitism.</title>
        <authorList>
            <person name="Yoshida S."/>
            <person name="Kim S."/>
            <person name="Wafula E.K."/>
            <person name="Tanskanen J."/>
            <person name="Kim Y.M."/>
            <person name="Honaas L."/>
            <person name="Yang Z."/>
            <person name="Spallek T."/>
            <person name="Conn C.E."/>
            <person name="Ichihashi Y."/>
            <person name="Cheong K."/>
            <person name="Cui S."/>
            <person name="Der J.P."/>
            <person name="Gundlach H."/>
            <person name="Jiao Y."/>
            <person name="Hori C."/>
            <person name="Ishida J.K."/>
            <person name="Kasahara H."/>
            <person name="Kiba T."/>
            <person name="Kim M.S."/>
            <person name="Koo N."/>
            <person name="Laohavisit A."/>
            <person name="Lee Y.H."/>
            <person name="Lumba S."/>
            <person name="McCourt P."/>
            <person name="Mortimer J.C."/>
            <person name="Mutuku J.M."/>
            <person name="Nomura T."/>
            <person name="Sasaki-Sekimoto Y."/>
            <person name="Seto Y."/>
            <person name="Wang Y."/>
            <person name="Wakatake T."/>
            <person name="Sakakibara H."/>
            <person name="Demura T."/>
            <person name="Yamaguchi S."/>
            <person name="Yoneyama K."/>
            <person name="Manabe R.I."/>
            <person name="Nelson D.C."/>
            <person name="Schulman A.H."/>
            <person name="Timko M.P."/>
            <person name="dePamphilis C.W."/>
            <person name="Choi D."/>
            <person name="Shirasu K."/>
        </authorList>
    </citation>
    <scope>NUCLEOTIDE SEQUENCE [LARGE SCALE GENOMIC DNA]</scope>
    <source>
        <strain evidence="3">cv. UVA1</strain>
    </source>
</reference>
<feature type="compositionally biased region" description="Polar residues" evidence="1">
    <location>
        <begin position="78"/>
        <end position="107"/>
    </location>
</feature>
<keyword evidence="3" id="KW-1185">Reference proteome</keyword>
<feature type="compositionally biased region" description="Basic and acidic residues" evidence="1">
    <location>
        <begin position="64"/>
        <end position="77"/>
    </location>
</feature>
<dbReference type="GO" id="GO:0016301">
    <property type="term" value="F:kinase activity"/>
    <property type="evidence" value="ECO:0007669"/>
    <property type="project" value="UniProtKB-KW"/>
</dbReference>